<sequence length="57" mass="6362">MGLAVGPWLILQHGFKNAFVVLWQRFPLVSGTLMMLAIALPWYYLAEQATPVSSTIL</sequence>
<evidence type="ECO:0000256" key="1">
    <source>
        <dbReference type="SAM" id="Phobius"/>
    </source>
</evidence>
<accession>A0A0B8NZX9</accession>
<protein>
    <submittedName>
        <fullName evidence="2">Uncharacterized protein</fullName>
    </submittedName>
</protein>
<feature type="transmembrane region" description="Helical" evidence="1">
    <location>
        <begin position="26"/>
        <end position="45"/>
    </location>
</feature>
<organism evidence="2 3">
    <name type="scientific">Vibrio ishigakensis</name>
    <dbReference type="NCBI Taxonomy" id="1481914"/>
    <lineage>
        <taxon>Bacteria</taxon>
        <taxon>Pseudomonadati</taxon>
        <taxon>Pseudomonadota</taxon>
        <taxon>Gammaproteobacteria</taxon>
        <taxon>Vibrionales</taxon>
        <taxon>Vibrionaceae</taxon>
        <taxon>Vibrio</taxon>
    </lineage>
</organism>
<name>A0A0B8NZX9_9VIBR</name>
<evidence type="ECO:0000313" key="3">
    <source>
        <dbReference type="Proteomes" id="UP000031670"/>
    </source>
</evidence>
<evidence type="ECO:0000313" key="2">
    <source>
        <dbReference type="EMBL" id="GAM60105.1"/>
    </source>
</evidence>
<reference evidence="2 3" key="2">
    <citation type="submission" date="2015-01" db="EMBL/GenBank/DDBJ databases">
        <authorList>
            <consortium name="NBRP consortium"/>
            <person name="Sawabe T."/>
            <person name="Meirelles P."/>
            <person name="Feng G."/>
            <person name="Sayaka M."/>
            <person name="Hattori M."/>
            <person name="Ohkuma M."/>
        </authorList>
    </citation>
    <scope>NUCLEOTIDE SEQUENCE [LARGE SCALE GENOMIC DNA]</scope>
    <source>
        <strain evidence="2 3">JCM19232</strain>
    </source>
</reference>
<dbReference type="AlphaFoldDB" id="A0A0B8NZX9"/>
<keyword evidence="1" id="KW-0472">Membrane</keyword>
<gene>
    <name evidence="2" type="ORF">JCM19232_438</name>
</gene>
<keyword evidence="1" id="KW-0812">Transmembrane</keyword>
<dbReference type="EMBL" id="BBSA01000001">
    <property type="protein sequence ID" value="GAM60105.1"/>
    <property type="molecule type" value="Genomic_DNA"/>
</dbReference>
<comment type="caution">
    <text evidence="2">The sequence shown here is derived from an EMBL/GenBank/DDBJ whole genome shotgun (WGS) entry which is preliminary data.</text>
</comment>
<proteinExistence type="predicted"/>
<reference evidence="2 3" key="1">
    <citation type="submission" date="2015-01" db="EMBL/GenBank/DDBJ databases">
        <title>Vibrio sp. C5 JCM 19232 whole genome shotgun sequence.</title>
        <authorList>
            <person name="Sawabe T."/>
            <person name="Meirelles P."/>
            <person name="Feng G."/>
            <person name="Sayaka M."/>
            <person name="Hattori M."/>
            <person name="Ohkuma M."/>
        </authorList>
    </citation>
    <scope>NUCLEOTIDE SEQUENCE [LARGE SCALE GENOMIC DNA]</scope>
    <source>
        <strain evidence="2 3">JCM19232</strain>
    </source>
</reference>
<dbReference type="Proteomes" id="UP000031670">
    <property type="component" value="Unassembled WGS sequence"/>
</dbReference>
<keyword evidence="1" id="KW-1133">Transmembrane helix</keyword>